<dbReference type="Pfam" id="PF03692">
    <property type="entry name" value="CxxCxxCC"/>
    <property type="match status" value="1"/>
</dbReference>
<dbReference type="AlphaFoldDB" id="A0A212RAG0"/>
<dbReference type="OrthoDB" id="259086at2"/>
<dbReference type="Proteomes" id="UP000198418">
    <property type="component" value="Unassembled WGS sequence"/>
</dbReference>
<proteinExistence type="predicted"/>
<accession>A0A212RAG0</accession>
<dbReference type="EMBL" id="FYDG01000003">
    <property type="protein sequence ID" value="SNB69161.1"/>
    <property type="molecule type" value="Genomic_DNA"/>
</dbReference>
<reference evidence="2" key="1">
    <citation type="submission" date="2017-06" db="EMBL/GenBank/DDBJ databases">
        <authorList>
            <person name="Varghese N."/>
            <person name="Submissions S."/>
        </authorList>
    </citation>
    <scope>NUCLEOTIDE SEQUENCE [LARGE SCALE GENOMIC DNA]</scope>
    <source>
        <strain evidence="2">DSM 137</strain>
    </source>
</reference>
<gene>
    <name evidence="1" type="ORF">SAMN06265338_103174</name>
</gene>
<evidence type="ECO:0000313" key="2">
    <source>
        <dbReference type="Proteomes" id="UP000198418"/>
    </source>
</evidence>
<dbReference type="InterPro" id="IPR005358">
    <property type="entry name" value="Puta_zinc/iron-chelating_dom"/>
</dbReference>
<evidence type="ECO:0000313" key="1">
    <source>
        <dbReference type="EMBL" id="SNB69161.1"/>
    </source>
</evidence>
<keyword evidence="2" id="KW-1185">Reference proteome</keyword>
<name>A0A212RAG0_RHOAC</name>
<protein>
    <submittedName>
        <fullName evidence="1">Putative zinc- or iron-chelating domain-containing protein</fullName>
    </submittedName>
</protein>
<sequence length="239" mass="25492">MTEAQENSPEAFFAALRENFGETIRAGRSAEGVCDPRLIEVLAAQAAELFDRNAEIQSEGQPEPACCRGCAACCALQVAATAPEIFLAARFLRITASAFAAYGVDFTARVAAFNAKTRGLDQQARFASTMLCPFIINGACAIYAARTLACRGHVAFDRAACEAAARGEDVETPVSAAHKTVRVLVQGALQEALRERGLDGGAAEFLTGLERALTDPDAETRWLRGEQVFEDLRLDAGAD</sequence>
<organism evidence="1 2">
    <name type="scientific">Rhodoblastus acidophilus</name>
    <name type="common">Rhodopseudomonas acidophila</name>
    <dbReference type="NCBI Taxonomy" id="1074"/>
    <lineage>
        <taxon>Bacteria</taxon>
        <taxon>Pseudomonadati</taxon>
        <taxon>Pseudomonadota</taxon>
        <taxon>Alphaproteobacteria</taxon>
        <taxon>Hyphomicrobiales</taxon>
        <taxon>Rhodoblastaceae</taxon>
        <taxon>Rhodoblastus</taxon>
    </lineage>
</organism>
<dbReference type="RefSeq" id="WP_088520293.1">
    <property type="nucleotide sequence ID" value="NZ_FYDG01000003.1"/>
</dbReference>